<dbReference type="EMBL" id="JAPDMZ010000317">
    <property type="protein sequence ID" value="KAK0543905.1"/>
    <property type="molecule type" value="Genomic_DNA"/>
</dbReference>
<comment type="caution">
    <text evidence="2">The sequence shown here is derived from an EMBL/GenBank/DDBJ whole genome shotgun (WGS) entry which is preliminary data.</text>
</comment>
<name>A0AAN6JV76_9BASI</name>
<evidence type="ECO:0000256" key="1">
    <source>
        <dbReference type="SAM" id="MobiDB-lite"/>
    </source>
</evidence>
<gene>
    <name evidence="2" type="ORF">OC846_006249</name>
</gene>
<evidence type="ECO:0000313" key="2">
    <source>
        <dbReference type="EMBL" id="KAK0543905.1"/>
    </source>
</evidence>
<protein>
    <submittedName>
        <fullName evidence="2">Uncharacterized protein</fullName>
    </submittedName>
</protein>
<sequence>DPLPAGRKRTGALIPAGPTRPVDGARGPPPSSDDHGAPPTDRPLGDAAPSAGLKGDIEEEEKE</sequence>
<proteinExistence type="predicted"/>
<keyword evidence="3" id="KW-1185">Reference proteome</keyword>
<feature type="compositionally biased region" description="Basic residues" evidence="1">
    <location>
        <begin position="1"/>
        <end position="10"/>
    </location>
</feature>
<organism evidence="2 3">
    <name type="scientific">Tilletia horrida</name>
    <dbReference type="NCBI Taxonomy" id="155126"/>
    <lineage>
        <taxon>Eukaryota</taxon>
        <taxon>Fungi</taxon>
        <taxon>Dikarya</taxon>
        <taxon>Basidiomycota</taxon>
        <taxon>Ustilaginomycotina</taxon>
        <taxon>Exobasidiomycetes</taxon>
        <taxon>Tilletiales</taxon>
        <taxon>Tilletiaceae</taxon>
        <taxon>Tilletia</taxon>
    </lineage>
</organism>
<dbReference type="AlphaFoldDB" id="A0AAN6JV76"/>
<feature type="non-terminal residue" evidence="2">
    <location>
        <position position="1"/>
    </location>
</feature>
<accession>A0AAN6JV76</accession>
<dbReference type="Proteomes" id="UP001176517">
    <property type="component" value="Unassembled WGS sequence"/>
</dbReference>
<feature type="region of interest" description="Disordered" evidence="1">
    <location>
        <begin position="1"/>
        <end position="63"/>
    </location>
</feature>
<evidence type="ECO:0000313" key="3">
    <source>
        <dbReference type="Proteomes" id="UP001176517"/>
    </source>
</evidence>
<reference evidence="2" key="1">
    <citation type="journal article" date="2023" name="PhytoFront">
        <title>Draft Genome Resources of Seven Strains of Tilletia horrida, Causal Agent of Kernel Smut of Rice.</title>
        <authorList>
            <person name="Khanal S."/>
            <person name="Antony Babu S."/>
            <person name="Zhou X.G."/>
        </authorList>
    </citation>
    <scope>NUCLEOTIDE SEQUENCE</scope>
    <source>
        <strain evidence="2">TX6</strain>
    </source>
</reference>